<feature type="transmembrane region" description="Helical" evidence="1">
    <location>
        <begin position="12"/>
        <end position="29"/>
    </location>
</feature>
<dbReference type="AlphaFoldDB" id="A0A3R9H8H9"/>
<comment type="caution">
    <text evidence="2">The sequence shown here is derived from an EMBL/GenBank/DDBJ whole genome shotgun (WGS) entry which is preliminary data.</text>
</comment>
<evidence type="ECO:0000313" key="3">
    <source>
        <dbReference type="Proteomes" id="UP000441330"/>
    </source>
</evidence>
<reference evidence="2 3" key="1">
    <citation type="journal article" date="2019" name="Nat. Med.">
        <title>A library of human gut bacterial isolates paired with longitudinal multiomics data enables mechanistic microbiome research.</title>
        <authorList>
            <person name="Poyet M."/>
            <person name="Groussin M."/>
            <person name="Gibbons S.M."/>
            <person name="Avila-Pacheco J."/>
            <person name="Jiang X."/>
            <person name="Kearney S.M."/>
            <person name="Perrotta A.R."/>
            <person name="Berdy B."/>
            <person name="Zhao S."/>
            <person name="Lieberman T.D."/>
            <person name="Swanson P.K."/>
            <person name="Smith M."/>
            <person name="Roesemann S."/>
            <person name="Alexander J.E."/>
            <person name="Rich S.A."/>
            <person name="Livny J."/>
            <person name="Vlamakis H."/>
            <person name="Clish C."/>
            <person name="Bullock K."/>
            <person name="Deik A."/>
            <person name="Scott J."/>
            <person name="Pierce K.A."/>
            <person name="Xavier R.J."/>
            <person name="Alm E.J."/>
        </authorList>
    </citation>
    <scope>NUCLEOTIDE SEQUENCE [LARGE SCALE GENOMIC DNA]</scope>
    <source>
        <strain evidence="2 3">BIOML-A1</strain>
    </source>
</reference>
<sequence>MKIKSEKLKSLLVIVGFFILLTICFYKNLESNIKEIYKNNHYSGEVRITGLSLTSESKLVINANYTYSERINGKVVSIPLKKQMMLEQVILPYYPPVAKERRFGLLGDSIGMYSEPPSTYVPILEKALELNPERKKVEQELKKKIDQNSILKGSKVELKLGISSNINYTGGIHWLEDYEKQSAKSGRTVLGGWYGFPVKEALDHDVIYVQVTLPKGVKRDHIRFKDELQAIVKKSNLPNGLYVLGTMTDSDFDMVDIEDRVIKERG</sequence>
<dbReference type="Proteomes" id="UP000441330">
    <property type="component" value="Unassembled WGS sequence"/>
</dbReference>
<keyword evidence="1" id="KW-0472">Membrane</keyword>
<accession>A0A3R9H8H9</accession>
<dbReference type="RefSeq" id="WP_061590925.1">
    <property type="nucleotide sequence ID" value="NZ_CP134147.1"/>
</dbReference>
<evidence type="ECO:0000256" key="1">
    <source>
        <dbReference type="SAM" id="Phobius"/>
    </source>
</evidence>
<keyword evidence="1" id="KW-0812">Transmembrane</keyword>
<keyword evidence="1" id="KW-1133">Transmembrane helix</keyword>
<dbReference type="EMBL" id="WMZJ01000002">
    <property type="protein sequence ID" value="MTS54114.1"/>
    <property type="molecule type" value="Genomic_DNA"/>
</dbReference>
<protein>
    <submittedName>
        <fullName evidence="2">Uncharacterized protein</fullName>
    </submittedName>
</protein>
<evidence type="ECO:0000313" key="2">
    <source>
        <dbReference type="EMBL" id="MTS54114.1"/>
    </source>
</evidence>
<gene>
    <name evidence="2" type="ORF">GMC94_04290</name>
</gene>
<name>A0A3R9H8H9_STRPA</name>
<proteinExistence type="predicted"/>
<organism evidence="2 3">
    <name type="scientific">Streptococcus parasanguinis</name>
    <dbReference type="NCBI Taxonomy" id="1318"/>
    <lineage>
        <taxon>Bacteria</taxon>
        <taxon>Bacillati</taxon>
        <taxon>Bacillota</taxon>
        <taxon>Bacilli</taxon>
        <taxon>Lactobacillales</taxon>
        <taxon>Streptococcaceae</taxon>
        <taxon>Streptococcus</taxon>
    </lineage>
</organism>